<gene>
    <name evidence="1" type="ORF">PDIGIT_LOCUS15118</name>
</gene>
<accession>A0A9W4URX1</accession>
<reference evidence="1" key="1">
    <citation type="submission" date="2023-01" db="EMBL/GenBank/DDBJ databases">
        <authorList>
            <person name="Van Ghelder C."/>
            <person name="Rancurel C."/>
        </authorList>
    </citation>
    <scope>NUCLEOTIDE SEQUENCE</scope>
    <source>
        <strain evidence="1">CNCM I-4278</strain>
    </source>
</reference>
<name>A0A9W4URX1_9PLEO</name>
<protein>
    <submittedName>
        <fullName evidence="1">Uncharacterized protein</fullName>
    </submittedName>
</protein>
<dbReference type="AlphaFoldDB" id="A0A9W4URX1"/>
<dbReference type="Proteomes" id="UP001152607">
    <property type="component" value="Unassembled WGS sequence"/>
</dbReference>
<evidence type="ECO:0000313" key="2">
    <source>
        <dbReference type="Proteomes" id="UP001152607"/>
    </source>
</evidence>
<evidence type="ECO:0000313" key="1">
    <source>
        <dbReference type="EMBL" id="CAI6341918.1"/>
    </source>
</evidence>
<comment type="caution">
    <text evidence="1">The sequence shown here is derived from an EMBL/GenBank/DDBJ whole genome shotgun (WGS) entry which is preliminary data.</text>
</comment>
<sequence>MTIVVIVIGIRTMSRIRTQPCLIFERPDVSAKRKSAGLAPFPHPTTALAWFWLNNILVQTHDAQFRPYDGLSDVDVNS</sequence>
<proteinExistence type="predicted"/>
<dbReference type="EMBL" id="CAOQHR010000012">
    <property type="protein sequence ID" value="CAI6341918.1"/>
    <property type="molecule type" value="Genomic_DNA"/>
</dbReference>
<keyword evidence="2" id="KW-1185">Reference proteome</keyword>
<organism evidence="1 2">
    <name type="scientific">Periconia digitata</name>
    <dbReference type="NCBI Taxonomy" id="1303443"/>
    <lineage>
        <taxon>Eukaryota</taxon>
        <taxon>Fungi</taxon>
        <taxon>Dikarya</taxon>
        <taxon>Ascomycota</taxon>
        <taxon>Pezizomycotina</taxon>
        <taxon>Dothideomycetes</taxon>
        <taxon>Pleosporomycetidae</taxon>
        <taxon>Pleosporales</taxon>
        <taxon>Massarineae</taxon>
        <taxon>Periconiaceae</taxon>
        <taxon>Periconia</taxon>
    </lineage>
</organism>